<keyword evidence="2" id="KW-1133">Transmembrane helix</keyword>
<feature type="region of interest" description="Disordered" evidence="1">
    <location>
        <begin position="143"/>
        <end position="164"/>
    </location>
</feature>
<name>A0A8J3XT10_9ACTN</name>
<feature type="transmembrane region" description="Helical" evidence="2">
    <location>
        <begin position="107"/>
        <end position="134"/>
    </location>
</feature>
<dbReference type="EMBL" id="BOOR01000002">
    <property type="protein sequence ID" value="GII51695.1"/>
    <property type="molecule type" value="Genomic_DNA"/>
</dbReference>
<comment type="caution">
    <text evidence="3">The sequence shown here is derived from an EMBL/GenBank/DDBJ whole genome shotgun (WGS) entry which is preliminary data.</text>
</comment>
<keyword evidence="2" id="KW-0472">Membrane</keyword>
<evidence type="ECO:0008006" key="5">
    <source>
        <dbReference type="Google" id="ProtNLM"/>
    </source>
</evidence>
<evidence type="ECO:0000313" key="4">
    <source>
        <dbReference type="Proteomes" id="UP000605992"/>
    </source>
</evidence>
<protein>
    <recommendedName>
        <fullName evidence="5">Tryptophan-associated transmembrane protein</fullName>
    </recommendedName>
</protein>
<feature type="transmembrane region" description="Helical" evidence="2">
    <location>
        <begin position="69"/>
        <end position="87"/>
    </location>
</feature>
<dbReference type="RefSeq" id="WP_203942019.1">
    <property type="nucleotide sequence ID" value="NZ_BOOR01000002.1"/>
</dbReference>
<feature type="compositionally biased region" description="Acidic residues" evidence="1">
    <location>
        <begin position="145"/>
        <end position="155"/>
    </location>
</feature>
<evidence type="ECO:0000256" key="2">
    <source>
        <dbReference type="SAM" id="Phobius"/>
    </source>
</evidence>
<gene>
    <name evidence="3" type="ORF">Pth03_00840</name>
</gene>
<organism evidence="3 4">
    <name type="scientific">Planotetraspora thailandica</name>
    <dbReference type="NCBI Taxonomy" id="487172"/>
    <lineage>
        <taxon>Bacteria</taxon>
        <taxon>Bacillati</taxon>
        <taxon>Actinomycetota</taxon>
        <taxon>Actinomycetes</taxon>
        <taxon>Streptosporangiales</taxon>
        <taxon>Streptosporangiaceae</taxon>
        <taxon>Planotetraspora</taxon>
    </lineage>
</organism>
<dbReference type="Proteomes" id="UP000605992">
    <property type="component" value="Unassembled WGS sequence"/>
</dbReference>
<dbReference type="AlphaFoldDB" id="A0A8J3XT10"/>
<keyword evidence="2" id="KW-0812">Transmembrane</keyword>
<sequence>MRHFFGFLVGVVVAAGLVVGGGWAAQELVRGVSENLDPATQPRMLIALGVMVVVGVLLGLVLAMRTSPLAALVPAIALLAWTVLYALDASTATSLVPTGSAVQQELVLAGKGVITLLSTGVYGLLGVALLIPVLMPSRWAAPARDEDEDELQEPEEEKKVDEESFGFWGKADTPVATTPKWPVVTERN</sequence>
<accession>A0A8J3XT10</accession>
<evidence type="ECO:0000256" key="1">
    <source>
        <dbReference type="SAM" id="MobiDB-lite"/>
    </source>
</evidence>
<proteinExistence type="predicted"/>
<keyword evidence="4" id="KW-1185">Reference proteome</keyword>
<evidence type="ECO:0000313" key="3">
    <source>
        <dbReference type="EMBL" id="GII51695.1"/>
    </source>
</evidence>
<feature type="transmembrane region" description="Helical" evidence="2">
    <location>
        <begin position="44"/>
        <end position="62"/>
    </location>
</feature>
<reference evidence="3" key="1">
    <citation type="submission" date="2021-01" db="EMBL/GenBank/DDBJ databases">
        <title>Whole genome shotgun sequence of Planotetraspora thailandica NBRC 104271.</title>
        <authorList>
            <person name="Komaki H."/>
            <person name="Tamura T."/>
        </authorList>
    </citation>
    <scope>NUCLEOTIDE SEQUENCE</scope>
    <source>
        <strain evidence="3">NBRC 104271</strain>
    </source>
</reference>